<dbReference type="EC" id="2.7.7.65" evidence="2"/>
<feature type="transmembrane region" description="Helical" evidence="5">
    <location>
        <begin position="152"/>
        <end position="172"/>
    </location>
</feature>
<dbReference type="AlphaFoldDB" id="A0A2S5TEI8"/>
<gene>
    <name evidence="7" type="ORF">C3942_13620</name>
</gene>
<feature type="region of interest" description="Disordered" evidence="4">
    <location>
        <begin position="1"/>
        <end position="22"/>
    </location>
</feature>
<evidence type="ECO:0000256" key="2">
    <source>
        <dbReference type="ARBA" id="ARBA00012528"/>
    </source>
</evidence>
<dbReference type="EMBL" id="PSNW01000007">
    <property type="protein sequence ID" value="PPE73307.1"/>
    <property type="molecule type" value="Genomic_DNA"/>
</dbReference>
<dbReference type="OrthoDB" id="9803824at2"/>
<feature type="transmembrane region" description="Helical" evidence="5">
    <location>
        <begin position="125"/>
        <end position="146"/>
    </location>
</feature>
<dbReference type="Gene3D" id="3.30.70.270">
    <property type="match status" value="1"/>
</dbReference>
<dbReference type="GO" id="GO:0052621">
    <property type="term" value="F:diguanylate cyclase activity"/>
    <property type="evidence" value="ECO:0007669"/>
    <property type="project" value="UniProtKB-EC"/>
</dbReference>
<evidence type="ECO:0000313" key="7">
    <source>
        <dbReference type="EMBL" id="PPE73307.1"/>
    </source>
</evidence>
<evidence type="ECO:0000256" key="3">
    <source>
        <dbReference type="ARBA" id="ARBA00034247"/>
    </source>
</evidence>
<dbReference type="GO" id="GO:1902201">
    <property type="term" value="P:negative regulation of bacterial-type flagellum-dependent cell motility"/>
    <property type="evidence" value="ECO:0007669"/>
    <property type="project" value="TreeGrafter"/>
</dbReference>
<dbReference type="PANTHER" id="PTHR45138">
    <property type="entry name" value="REGULATORY COMPONENTS OF SENSORY TRANSDUCTION SYSTEM"/>
    <property type="match status" value="1"/>
</dbReference>
<keyword evidence="8" id="KW-1185">Reference proteome</keyword>
<dbReference type="InterPro" id="IPR050469">
    <property type="entry name" value="Diguanylate_Cyclase"/>
</dbReference>
<evidence type="ECO:0000259" key="6">
    <source>
        <dbReference type="PROSITE" id="PS50887"/>
    </source>
</evidence>
<organism evidence="7 8">
    <name type="scientific">Solimonas fluminis</name>
    <dbReference type="NCBI Taxonomy" id="2086571"/>
    <lineage>
        <taxon>Bacteria</taxon>
        <taxon>Pseudomonadati</taxon>
        <taxon>Pseudomonadota</taxon>
        <taxon>Gammaproteobacteria</taxon>
        <taxon>Nevskiales</taxon>
        <taxon>Nevskiaceae</taxon>
        <taxon>Solimonas</taxon>
    </lineage>
</organism>
<comment type="catalytic activity">
    <reaction evidence="3">
        <text>2 GTP = 3',3'-c-di-GMP + 2 diphosphate</text>
        <dbReference type="Rhea" id="RHEA:24898"/>
        <dbReference type="ChEBI" id="CHEBI:33019"/>
        <dbReference type="ChEBI" id="CHEBI:37565"/>
        <dbReference type="ChEBI" id="CHEBI:58805"/>
        <dbReference type="EC" id="2.7.7.65"/>
    </reaction>
</comment>
<dbReference type="Pfam" id="PF00990">
    <property type="entry name" value="GGDEF"/>
    <property type="match status" value="1"/>
</dbReference>
<dbReference type="SMART" id="SM00267">
    <property type="entry name" value="GGDEF"/>
    <property type="match status" value="1"/>
</dbReference>
<evidence type="ECO:0000313" key="8">
    <source>
        <dbReference type="Proteomes" id="UP000238220"/>
    </source>
</evidence>
<dbReference type="GO" id="GO:0005886">
    <property type="term" value="C:plasma membrane"/>
    <property type="evidence" value="ECO:0007669"/>
    <property type="project" value="TreeGrafter"/>
</dbReference>
<reference evidence="7 8" key="1">
    <citation type="submission" date="2018-02" db="EMBL/GenBank/DDBJ databases">
        <title>Genome sequencing of Solimonas sp. HR-BB.</title>
        <authorList>
            <person name="Lee Y."/>
            <person name="Jeon C.O."/>
        </authorList>
    </citation>
    <scope>NUCLEOTIDE SEQUENCE [LARGE SCALE GENOMIC DNA]</scope>
    <source>
        <strain evidence="7 8">HR-BB</strain>
    </source>
</reference>
<dbReference type="SUPFAM" id="SSF55073">
    <property type="entry name" value="Nucleotide cyclase"/>
    <property type="match status" value="1"/>
</dbReference>
<dbReference type="InterPro" id="IPR043128">
    <property type="entry name" value="Rev_trsase/Diguanyl_cyclase"/>
</dbReference>
<feature type="transmembrane region" description="Helical" evidence="5">
    <location>
        <begin position="179"/>
        <end position="196"/>
    </location>
</feature>
<feature type="transmembrane region" description="Helical" evidence="5">
    <location>
        <begin position="98"/>
        <end position="118"/>
    </location>
</feature>
<dbReference type="CDD" id="cd01949">
    <property type="entry name" value="GGDEF"/>
    <property type="match status" value="1"/>
</dbReference>
<dbReference type="FunFam" id="3.30.70.270:FF:000001">
    <property type="entry name" value="Diguanylate cyclase domain protein"/>
    <property type="match status" value="1"/>
</dbReference>
<dbReference type="GO" id="GO:0043709">
    <property type="term" value="P:cell adhesion involved in single-species biofilm formation"/>
    <property type="evidence" value="ECO:0007669"/>
    <property type="project" value="TreeGrafter"/>
</dbReference>
<dbReference type="PANTHER" id="PTHR45138:SF9">
    <property type="entry name" value="DIGUANYLATE CYCLASE DGCM-RELATED"/>
    <property type="match status" value="1"/>
</dbReference>
<dbReference type="PROSITE" id="PS50887">
    <property type="entry name" value="GGDEF"/>
    <property type="match status" value="1"/>
</dbReference>
<dbReference type="RefSeq" id="WP_104230903.1">
    <property type="nucleotide sequence ID" value="NZ_PSNW01000007.1"/>
</dbReference>
<feature type="compositionally biased region" description="Polar residues" evidence="4">
    <location>
        <begin position="1"/>
        <end position="12"/>
    </location>
</feature>
<feature type="transmembrane region" description="Helical" evidence="5">
    <location>
        <begin position="208"/>
        <end position="226"/>
    </location>
</feature>
<comment type="caution">
    <text evidence="7">The sequence shown here is derived from an EMBL/GenBank/DDBJ whole genome shotgun (WGS) entry which is preliminary data.</text>
</comment>
<keyword evidence="5" id="KW-1133">Transmembrane helix</keyword>
<dbReference type="InterPro" id="IPR000160">
    <property type="entry name" value="GGDEF_dom"/>
</dbReference>
<evidence type="ECO:0000256" key="4">
    <source>
        <dbReference type="SAM" id="MobiDB-lite"/>
    </source>
</evidence>
<evidence type="ECO:0000256" key="1">
    <source>
        <dbReference type="ARBA" id="ARBA00001946"/>
    </source>
</evidence>
<comment type="cofactor">
    <cofactor evidence="1">
        <name>Mg(2+)</name>
        <dbReference type="ChEBI" id="CHEBI:18420"/>
    </cofactor>
</comment>
<sequence length="417" mass="46418">MSPSQESRSDGASRQAPLTDYEDLSRSADFLRQLDAASRTSNPLKRFPPEHEKRFREDARAKFGQARALTSLLPALMLVTSPLWGQPLMHPPAGFIELIRAFEFALIVPLCLVSAWMLWRRPSSVIGETLFMVSFLVLAVTLEWLRHRGISMGFHLSPSLSSCVLVGFIVIGRVPLREAAAFVALYLGFMLFSDWVREAGAPPVRNPVDWLVEGIFIGVVISGAMWNELYSRRNWAAQQLLKSLAYVDPLTKLPNRRAFEQHYESVARHARREYKRLFVALVDMDHFKNLNDHHGHDYGDGVLVEIGLVLSDFARRPLDMAARLGGEEFALVLYDCSRADGLRRLEELRQQVEALDLANAGTARGHVTISAGGVGVHADVPLAEAYRMADTVLYAAKRQGRNRTVIADSAQAGSAVA</sequence>
<dbReference type="NCBIfam" id="TIGR00254">
    <property type="entry name" value="GGDEF"/>
    <property type="match status" value="1"/>
</dbReference>
<accession>A0A2S5TEI8</accession>
<feature type="domain" description="GGDEF" evidence="6">
    <location>
        <begin position="275"/>
        <end position="409"/>
    </location>
</feature>
<dbReference type="Proteomes" id="UP000238220">
    <property type="component" value="Unassembled WGS sequence"/>
</dbReference>
<evidence type="ECO:0000256" key="5">
    <source>
        <dbReference type="SAM" id="Phobius"/>
    </source>
</evidence>
<feature type="transmembrane region" description="Helical" evidence="5">
    <location>
        <begin position="66"/>
        <end position="86"/>
    </location>
</feature>
<proteinExistence type="predicted"/>
<keyword evidence="5" id="KW-0812">Transmembrane</keyword>
<name>A0A2S5TEI8_9GAMM</name>
<dbReference type="InterPro" id="IPR029787">
    <property type="entry name" value="Nucleotide_cyclase"/>
</dbReference>
<keyword evidence="5" id="KW-0472">Membrane</keyword>
<protein>
    <recommendedName>
        <fullName evidence="2">diguanylate cyclase</fullName>
        <ecNumber evidence="2">2.7.7.65</ecNumber>
    </recommendedName>
</protein>